<comment type="similarity">
    <text evidence="6">Belongs to the methyltransferase superfamily. RNA methyltransferase RsmG family.</text>
</comment>
<evidence type="ECO:0000256" key="2">
    <source>
        <dbReference type="ARBA" id="ARBA00022552"/>
    </source>
</evidence>
<dbReference type="GO" id="GO:0032259">
    <property type="term" value="P:methylation"/>
    <property type="evidence" value="ECO:0007669"/>
    <property type="project" value="UniProtKB-KW"/>
</dbReference>
<reference evidence="8" key="1">
    <citation type="journal article" date="2019" name="Int. J. Syst. Evol. Microbiol.">
        <title>The Global Catalogue of Microorganisms (GCM) 10K type strain sequencing project: providing services to taxonomists for standard genome sequencing and annotation.</title>
        <authorList>
            <consortium name="The Broad Institute Genomics Platform"/>
            <consortium name="The Broad Institute Genome Sequencing Center for Infectious Disease"/>
            <person name="Wu L."/>
            <person name="Ma J."/>
        </authorList>
    </citation>
    <scope>NUCLEOTIDE SEQUENCE [LARGE SCALE GENOMIC DNA]</scope>
    <source>
        <strain evidence="8">TISTR 2241</strain>
    </source>
</reference>
<dbReference type="EMBL" id="JBHUMR010000007">
    <property type="protein sequence ID" value="MFD2616575.1"/>
    <property type="molecule type" value="Genomic_DNA"/>
</dbReference>
<sequence>MEQFTKLLEEKGISLSPHQLTQFHTYYELLVEWNKKMNLTAITEKDEVYLKHFYDSITPSFYYPFSDHLSLCDVGSGAGFPSIPLKIVFPEIKVTIVDSLKKRLTFLQEVIDKLALNQVTLYHDRAELFAKRPDIRESFDIVSARAVAHLSVLSEYCLPLVKIGGQFIALKGAQAKDELKNSEHALTVLGGKMSKIESLILPEENSLRHIIFIEKNKQTPKKYPRKPGTPSKSPL</sequence>
<dbReference type="CDD" id="cd02440">
    <property type="entry name" value="AdoMet_MTases"/>
    <property type="match status" value="1"/>
</dbReference>
<evidence type="ECO:0000313" key="7">
    <source>
        <dbReference type="EMBL" id="MFD2616575.1"/>
    </source>
</evidence>
<dbReference type="InterPro" id="IPR029063">
    <property type="entry name" value="SAM-dependent_MTases_sf"/>
</dbReference>
<feature type="binding site" evidence="6">
    <location>
        <begin position="126"/>
        <end position="127"/>
    </location>
    <ligand>
        <name>S-adenosyl-L-methionine</name>
        <dbReference type="ChEBI" id="CHEBI:59789"/>
    </ligand>
</feature>
<keyword evidence="3 6" id="KW-0489">Methyltransferase</keyword>
<dbReference type="RefSeq" id="WP_141191271.1">
    <property type="nucleotide sequence ID" value="NZ_JBHUMR010000007.1"/>
</dbReference>
<comment type="function">
    <text evidence="6">Specifically methylates the N7 position of guanine in position 535 of 16S rRNA.</text>
</comment>
<dbReference type="InterPro" id="IPR003682">
    <property type="entry name" value="rRNA_ssu_MeTfrase_G"/>
</dbReference>
<dbReference type="GO" id="GO:0008168">
    <property type="term" value="F:methyltransferase activity"/>
    <property type="evidence" value="ECO:0007669"/>
    <property type="project" value="UniProtKB-KW"/>
</dbReference>
<dbReference type="SUPFAM" id="SSF53335">
    <property type="entry name" value="S-adenosyl-L-methionine-dependent methyltransferases"/>
    <property type="match status" value="1"/>
</dbReference>
<dbReference type="Pfam" id="PF02527">
    <property type="entry name" value="GidB"/>
    <property type="match status" value="1"/>
</dbReference>
<comment type="caution">
    <text evidence="6">Lacks conserved residue(s) required for the propagation of feature annotation.</text>
</comment>
<dbReference type="PANTHER" id="PTHR31760">
    <property type="entry name" value="S-ADENOSYL-L-METHIONINE-DEPENDENT METHYLTRANSFERASES SUPERFAMILY PROTEIN"/>
    <property type="match status" value="1"/>
</dbReference>
<evidence type="ECO:0000256" key="4">
    <source>
        <dbReference type="ARBA" id="ARBA00022679"/>
    </source>
</evidence>
<dbReference type="NCBIfam" id="TIGR00138">
    <property type="entry name" value="rsmG_gidB"/>
    <property type="match status" value="1"/>
</dbReference>
<protein>
    <recommendedName>
        <fullName evidence="6">Ribosomal RNA small subunit methyltransferase G</fullName>
        <ecNumber evidence="6">2.1.1.-</ecNumber>
    </recommendedName>
    <alternativeName>
        <fullName evidence="6">16S rRNA 7-methylguanosine methyltransferase</fullName>
        <shortName evidence="6">16S rRNA m7G methyltransferase</shortName>
    </alternativeName>
</protein>
<accession>A0ABW5PNY6</accession>
<evidence type="ECO:0000256" key="6">
    <source>
        <dbReference type="HAMAP-Rule" id="MF_00074"/>
    </source>
</evidence>
<dbReference type="Proteomes" id="UP001597458">
    <property type="component" value="Unassembled WGS sequence"/>
</dbReference>
<keyword evidence="5 6" id="KW-0949">S-adenosyl-L-methionine</keyword>
<keyword evidence="1 6" id="KW-0963">Cytoplasm</keyword>
<proteinExistence type="inferred from homology"/>
<organism evidence="7 8">
    <name type="scientific">Terrilactibacillus laevilacticus</name>
    <dbReference type="NCBI Taxonomy" id="1380157"/>
    <lineage>
        <taxon>Bacteria</taxon>
        <taxon>Bacillati</taxon>
        <taxon>Bacillota</taxon>
        <taxon>Bacilli</taxon>
        <taxon>Bacillales</taxon>
        <taxon>Bacillaceae</taxon>
        <taxon>Terrilactibacillus</taxon>
    </lineage>
</organism>
<keyword evidence="8" id="KW-1185">Reference proteome</keyword>
<feature type="binding site" evidence="6">
    <location>
        <position position="75"/>
    </location>
    <ligand>
        <name>S-adenosyl-L-methionine</name>
        <dbReference type="ChEBI" id="CHEBI:59789"/>
    </ligand>
</feature>
<keyword evidence="4 6" id="KW-0808">Transferase</keyword>
<dbReference type="HAMAP" id="MF_00074">
    <property type="entry name" value="16SrRNA_methyltr_G"/>
    <property type="match status" value="1"/>
</dbReference>
<dbReference type="EC" id="2.1.1.-" evidence="6"/>
<evidence type="ECO:0000256" key="3">
    <source>
        <dbReference type="ARBA" id="ARBA00022603"/>
    </source>
</evidence>
<dbReference type="Gene3D" id="3.40.50.150">
    <property type="entry name" value="Vaccinia Virus protein VP39"/>
    <property type="match status" value="1"/>
</dbReference>
<dbReference type="PANTHER" id="PTHR31760:SF0">
    <property type="entry name" value="S-ADENOSYL-L-METHIONINE-DEPENDENT METHYLTRANSFERASES SUPERFAMILY PROTEIN"/>
    <property type="match status" value="1"/>
</dbReference>
<feature type="binding site" evidence="6">
    <location>
        <position position="80"/>
    </location>
    <ligand>
        <name>S-adenosyl-L-methionine</name>
        <dbReference type="ChEBI" id="CHEBI:59789"/>
    </ligand>
</feature>
<comment type="caution">
    <text evidence="7">The sequence shown here is derived from an EMBL/GenBank/DDBJ whole genome shotgun (WGS) entry which is preliminary data.</text>
</comment>
<dbReference type="PIRSF" id="PIRSF003078">
    <property type="entry name" value="GidB"/>
    <property type="match status" value="1"/>
</dbReference>
<gene>
    <name evidence="6 7" type="primary">rsmG</name>
    <name evidence="7" type="ORF">ACFSTF_04525</name>
</gene>
<evidence type="ECO:0000256" key="5">
    <source>
        <dbReference type="ARBA" id="ARBA00022691"/>
    </source>
</evidence>
<evidence type="ECO:0000313" key="8">
    <source>
        <dbReference type="Proteomes" id="UP001597458"/>
    </source>
</evidence>
<feature type="binding site" evidence="6">
    <location>
        <position position="145"/>
    </location>
    <ligand>
        <name>S-adenosyl-L-methionine</name>
        <dbReference type="ChEBI" id="CHEBI:59789"/>
    </ligand>
</feature>
<keyword evidence="2 6" id="KW-0698">rRNA processing</keyword>
<comment type="subcellular location">
    <subcellularLocation>
        <location evidence="6">Cytoplasm</location>
    </subcellularLocation>
</comment>
<name>A0ABW5PNY6_9BACI</name>
<evidence type="ECO:0000256" key="1">
    <source>
        <dbReference type="ARBA" id="ARBA00022490"/>
    </source>
</evidence>